<feature type="domain" description="Pyridoxamine 5'-phosphate oxidase N-terminal" evidence="2">
    <location>
        <begin position="6"/>
        <end position="131"/>
    </location>
</feature>
<keyword evidence="1" id="KW-0560">Oxidoreductase</keyword>
<dbReference type="NCBIfam" id="TIGR03618">
    <property type="entry name" value="Rv1155_F420"/>
    <property type="match status" value="1"/>
</dbReference>
<evidence type="ECO:0000256" key="1">
    <source>
        <dbReference type="ARBA" id="ARBA00023002"/>
    </source>
</evidence>
<dbReference type="Proteomes" id="UP001183610">
    <property type="component" value="Unassembled WGS sequence"/>
</dbReference>
<evidence type="ECO:0000313" key="3">
    <source>
        <dbReference type="EMBL" id="MDT0409019.1"/>
    </source>
</evidence>
<dbReference type="Gene3D" id="2.30.110.10">
    <property type="entry name" value="Electron Transport, Fmn-binding Protein, Chain A"/>
    <property type="match status" value="1"/>
</dbReference>
<comment type="caution">
    <text evidence="4">The sequence shown here is derived from an EMBL/GenBank/DDBJ whole genome shotgun (WGS) entry which is preliminary data.</text>
</comment>
<gene>
    <name evidence="4" type="ORF">RM574_16860</name>
    <name evidence="3" type="ORF">RM698_08110</name>
</gene>
<dbReference type="InterPro" id="IPR019920">
    <property type="entry name" value="F420-binding_dom_put"/>
</dbReference>
<dbReference type="EMBL" id="JAVRER010000024">
    <property type="protein sequence ID" value="MDT0417160.1"/>
    <property type="molecule type" value="Genomic_DNA"/>
</dbReference>
<dbReference type="RefSeq" id="WP_010272259.1">
    <property type="nucleotide sequence ID" value="NZ_JAVRER010000024.1"/>
</dbReference>
<protein>
    <submittedName>
        <fullName evidence="4">PPOX class F420-dependent oxidoreductase</fullName>
    </submittedName>
</protein>
<dbReference type="Pfam" id="PF01243">
    <property type="entry name" value="PNPOx_N"/>
    <property type="match status" value="1"/>
</dbReference>
<dbReference type="GO" id="GO:0016491">
    <property type="term" value="F:oxidoreductase activity"/>
    <property type="evidence" value="ECO:0007669"/>
    <property type="project" value="UniProtKB-KW"/>
</dbReference>
<evidence type="ECO:0000259" key="2">
    <source>
        <dbReference type="Pfam" id="PF01243"/>
    </source>
</evidence>
<reference evidence="4" key="2">
    <citation type="submission" date="2024-03" db="EMBL/GenBank/DDBJ databases">
        <title>30 novel species of actinomycetes from the DSMZ collection.</title>
        <authorList>
            <person name="Nouioui I."/>
        </authorList>
    </citation>
    <scope>NUCLEOTIDE SEQUENCE</scope>
    <source>
        <strain evidence="3 6">DSM 41979</strain>
        <strain evidence="4">DSM 41982</strain>
    </source>
</reference>
<dbReference type="PANTHER" id="PTHR35176">
    <property type="entry name" value="HEME OXYGENASE HI_0854-RELATED"/>
    <property type="match status" value="1"/>
</dbReference>
<evidence type="ECO:0000313" key="4">
    <source>
        <dbReference type="EMBL" id="MDT0417160.1"/>
    </source>
</evidence>
<dbReference type="InterPro" id="IPR012349">
    <property type="entry name" value="Split_barrel_FMN-bd"/>
</dbReference>
<keyword evidence="6" id="KW-1185">Reference proteome</keyword>
<evidence type="ECO:0000313" key="6">
    <source>
        <dbReference type="Proteomes" id="UP001183610"/>
    </source>
</evidence>
<dbReference type="AlphaFoldDB" id="A0ABD5E6X7"/>
<organism evidence="4 5">
    <name type="scientific">Streptomyces evansiae</name>
    <dbReference type="NCBI Taxonomy" id="3075535"/>
    <lineage>
        <taxon>Bacteria</taxon>
        <taxon>Bacillati</taxon>
        <taxon>Actinomycetota</taxon>
        <taxon>Actinomycetes</taxon>
        <taxon>Kitasatosporales</taxon>
        <taxon>Streptomycetaceae</taxon>
        <taxon>Streptomyces</taxon>
    </lineage>
</organism>
<dbReference type="InterPro" id="IPR052019">
    <property type="entry name" value="F420H2_bilvrd_red/Heme_oxyg"/>
</dbReference>
<sequence length="135" mass="14635">MAIKLSDSARALLARPLYAVLATTDGDGAPATSVVWYGLDGDDIVVSSQEGRLKVRNAQRRPAVSLCVYDPEDPQRYVEVRGTALVSEDEGRALAVRLAERYAGPGAGEDFLKQPPEDIRVVLRITPERVTGNAR</sequence>
<reference evidence="5" key="1">
    <citation type="submission" date="2023-07" db="EMBL/GenBank/DDBJ databases">
        <title>30 novel species of actinomycetes from the DSMZ collection.</title>
        <authorList>
            <person name="Nouioui I."/>
        </authorList>
    </citation>
    <scope>NUCLEOTIDE SEQUENCE [LARGE SCALE GENOMIC DNA]</scope>
    <source>
        <strain evidence="5">DSM 41982</strain>
    </source>
</reference>
<dbReference type="InterPro" id="IPR011576">
    <property type="entry name" value="Pyridox_Oxase_N"/>
</dbReference>
<evidence type="ECO:0000313" key="5">
    <source>
        <dbReference type="Proteomes" id="UP001183607"/>
    </source>
</evidence>
<name>A0ABD5E6X7_9ACTN</name>
<dbReference type="Proteomes" id="UP001183607">
    <property type="component" value="Unassembled WGS sequence"/>
</dbReference>
<proteinExistence type="predicted"/>
<dbReference type="PANTHER" id="PTHR35176:SF6">
    <property type="entry name" value="HEME OXYGENASE HI_0854-RELATED"/>
    <property type="match status" value="1"/>
</dbReference>
<dbReference type="EMBL" id="JAVRET010000013">
    <property type="protein sequence ID" value="MDT0409019.1"/>
    <property type="molecule type" value="Genomic_DNA"/>
</dbReference>
<dbReference type="SUPFAM" id="SSF50475">
    <property type="entry name" value="FMN-binding split barrel"/>
    <property type="match status" value="1"/>
</dbReference>
<accession>A0ABD5E6X7</accession>